<dbReference type="EMBL" id="PEMD01000294">
    <property type="protein sequence ID" value="RTH30498.1"/>
    <property type="molecule type" value="Genomic_DNA"/>
</dbReference>
<evidence type="ECO:0000313" key="1">
    <source>
        <dbReference type="EMBL" id="RTH30498.1"/>
    </source>
</evidence>
<dbReference type="AlphaFoldDB" id="A0A430S6G9"/>
<protein>
    <submittedName>
        <fullName evidence="1">Uncharacterized protein</fullName>
    </submittedName>
</protein>
<name>A0A430S6G9_THESC</name>
<comment type="caution">
    <text evidence="1">The sequence shown here is derived from an EMBL/GenBank/DDBJ whole genome shotgun (WGS) entry which is preliminary data.</text>
</comment>
<accession>A0A430S6G9</accession>
<reference evidence="1 2" key="1">
    <citation type="journal article" date="2019" name="Extremophiles">
        <title>Biogeography of thermophiles and predominance of Thermus scotoductus in domestic water heaters.</title>
        <authorList>
            <person name="Wilpiszeski R.L."/>
            <person name="Zhang Z."/>
            <person name="House C.H."/>
        </authorList>
    </citation>
    <scope>NUCLEOTIDE SEQUENCE [LARGE SCALE GENOMIC DNA]</scope>
    <source>
        <strain evidence="1 2">20_S20</strain>
    </source>
</reference>
<dbReference type="RefSeq" id="WP_126165254.1">
    <property type="nucleotide sequence ID" value="NZ_PELO01000299.1"/>
</dbReference>
<evidence type="ECO:0000313" key="2">
    <source>
        <dbReference type="Proteomes" id="UP000286928"/>
    </source>
</evidence>
<dbReference type="Proteomes" id="UP000286928">
    <property type="component" value="Unassembled WGS sequence"/>
</dbReference>
<gene>
    <name evidence="1" type="ORF">CSW33_10090</name>
</gene>
<sequence length="275" mass="30549">MKERLERALGIALDRAKREMRALIGRADNPPVIALALDRMAAEVDPVAEPARALNAFDRHLGLDRLASWADVQRVLNALEAVEEAEGIRHVSISAPGRILASEHNEELMEEGGSDPFAQDQVVRQALQRLGLPVNLIGPLLRRVVRYLPLGAIVETAETGDWWVLSRWGVSWTSTPIHPMAFVRAGYPPRIAELLYKGQEISEEAVKAERLLMRLQELGYEVTVWPEPRDSSLESWEWIAMALVEGVEVAEAWGTNHDEAIVALARELGHAEAAD</sequence>
<proteinExistence type="predicted"/>
<organism evidence="1 2">
    <name type="scientific">Thermus scotoductus</name>
    <dbReference type="NCBI Taxonomy" id="37636"/>
    <lineage>
        <taxon>Bacteria</taxon>
        <taxon>Thermotogati</taxon>
        <taxon>Deinococcota</taxon>
        <taxon>Deinococci</taxon>
        <taxon>Thermales</taxon>
        <taxon>Thermaceae</taxon>
        <taxon>Thermus</taxon>
    </lineage>
</organism>